<keyword evidence="6" id="KW-1185">Reference proteome</keyword>
<proteinExistence type="predicted"/>
<evidence type="ECO:0000313" key="5">
    <source>
        <dbReference type="EMBL" id="GJT30053.1"/>
    </source>
</evidence>
<gene>
    <name evidence="5" type="ORF">Tco_0910328</name>
</gene>
<comment type="caution">
    <text evidence="5">The sequence shown here is derived from an EMBL/GenBank/DDBJ whole genome shotgun (WGS) entry which is preliminary data.</text>
</comment>
<name>A0ABQ5CSX7_9ASTR</name>
<dbReference type="InterPro" id="IPR001878">
    <property type="entry name" value="Znf_CCHC"/>
</dbReference>
<evidence type="ECO:0000259" key="4">
    <source>
        <dbReference type="PROSITE" id="PS50158"/>
    </source>
</evidence>
<evidence type="ECO:0000256" key="3">
    <source>
        <dbReference type="SAM" id="MobiDB-lite"/>
    </source>
</evidence>
<dbReference type="SUPFAM" id="SSF57756">
    <property type="entry name" value="Retrovirus zinc finger-like domains"/>
    <property type="match status" value="1"/>
</dbReference>
<dbReference type="EMBL" id="BQNB010014592">
    <property type="protein sequence ID" value="GJT30053.1"/>
    <property type="molecule type" value="Genomic_DNA"/>
</dbReference>
<sequence>MDRNNVRPISVAINTKFLNCLQIEWQKAKKSAKSHDPLALMAHSHVSSSQSHANSSHSPQPYYVTHPSSVVSNDDDYQEELQGDSQKDRLISAMILLARAISQRFSNPTNNHLCTSSNTINQAVIQDGRVDIQTRNAGSGGNGNRNAVRFNKNQVLNAVNGNQEGVLRTETNGNKTNAQCYNCNERGHFARDCPKPRVRDVKYFREQMLLAMKDEVGSNLTNTENDFMLDQTYDDDEMKELTAAVQTSSSNRERMNHVTSKTIVCTSMDDQIDSSIIFDGPYVANNGSISSQHSRSFDRNNAILELASKLKCEIQKEKEHIDNLLKEKDKLQKEVYQVENEKLIIQHETKLKKQDFQEKENRYLDDILDLQEKLSSHDRIVYKMGQSIQTIHMLGKKPNKFYDQFLKIGLGYQNPERLKKAIEFYKTDVIPMSECLTKKLVDIQEELIKEVQEMKSVFESMEQKDKIILESKGMQAAMNQRIKILEHDFQRAEAHAVNIETISKSKRTKGL</sequence>
<keyword evidence="1" id="KW-0862">Zinc</keyword>
<organism evidence="5 6">
    <name type="scientific">Tanacetum coccineum</name>
    <dbReference type="NCBI Taxonomy" id="301880"/>
    <lineage>
        <taxon>Eukaryota</taxon>
        <taxon>Viridiplantae</taxon>
        <taxon>Streptophyta</taxon>
        <taxon>Embryophyta</taxon>
        <taxon>Tracheophyta</taxon>
        <taxon>Spermatophyta</taxon>
        <taxon>Magnoliopsida</taxon>
        <taxon>eudicotyledons</taxon>
        <taxon>Gunneridae</taxon>
        <taxon>Pentapetalae</taxon>
        <taxon>asterids</taxon>
        <taxon>campanulids</taxon>
        <taxon>Asterales</taxon>
        <taxon>Asteraceae</taxon>
        <taxon>Asteroideae</taxon>
        <taxon>Anthemideae</taxon>
        <taxon>Anthemidinae</taxon>
        <taxon>Tanacetum</taxon>
    </lineage>
</organism>
<keyword evidence="1" id="KW-0479">Metal-binding</keyword>
<keyword evidence="1" id="KW-0863">Zinc-finger</keyword>
<dbReference type="SMART" id="SM00343">
    <property type="entry name" value="ZnF_C2HC"/>
    <property type="match status" value="1"/>
</dbReference>
<feature type="compositionally biased region" description="Acidic residues" evidence="3">
    <location>
        <begin position="73"/>
        <end position="82"/>
    </location>
</feature>
<dbReference type="Pfam" id="PF00098">
    <property type="entry name" value="zf-CCHC"/>
    <property type="match status" value="1"/>
</dbReference>
<feature type="region of interest" description="Disordered" evidence="3">
    <location>
        <begin position="42"/>
        <end position="84"/>
    </location>
</feature>
<feature type="compositionally biased region" description="Low complexity" evidence="3">
    <location>
        <begin position="43"/>
        <end position="58"/>
    </location>
</feature>
<keyword evidence="2" id="KW-0175">Coiled coil</keyword>
<evidence type="ECO:0000256" key="2">
    <source>
        <dbReference type="SAM" id="Coils"/>
    </source>
</evidence>
<dbReference type="Gene3D" id="4.10.60.10">
    <property type="entry name" value="Zinc finger, CCHC-type"/>
    <property type="match status" value="1"/>
</dbReference>
<reference evidence="5" key="1">
    <citation type="journal article" date="2022" name="Int. J. Mol. Sci.">
        <title>Draft Genome of Tanacetum Coccineum: Genomic Comparison of Closely Related Tanacetum-Family Plants.</title>
        <authorList>
            <person name="Yamashiro T."/>
            <person name="Shiraishi A."/>
            <person name="Nakayama K."/>
            <person name="Satake H."/>
        </authorList>
    </citation>
    <scope>NUCLEOTIDE SEQUENCE</scope>
</reference>
<evidence type="ECO:0000313" key="6">
    <source>
        <dbReference type="Proteomes" id="UP001151760"/>
    </source>
</evidence>
<dbReference type="InterPro" id="IPR036875">
    <property type="entry name" value="Znf_CCHC_sf"/>
</dbReference>
<dbReference type="PROSITE" id="PS50158">
    <property type="entry name" value="ZF_CCHC"/>
    <property type="match status" value="1"/>
</dbReference>
<reference evidence="5" key="2">
    <citation type="submission" date="2022-01" db="EMBL/GenBank/DDBJ databases">
        <authorList>
            <person name="Yamashiro T."/>
            <person name="Shiraishi A."/>
            <person name="Satake H."/>
            <person name="Nakayama K."/>
        </authorList>
    </citation>
    <scope>NUCLEOTIDE SEQUENCE</scope>
</reference>
<evidence type="ECO:0000256" key="1">
    <source>
        <dbReference type="PROSITE-ProRule" id="PRU00047"/>
    </source>
</evidence>
<dbReference type="Proteomes" id="UP001151760">
    <property type="component" value="Unassembled WGS sequence"/>
</dbReference>
<feature type="coiled-coil region" evidence="2">
    <location>
        <begin position="307"/>
        <end position="373"/>
    </location>
</feature>
<feature type="domain" description="CCHC-type" evidence="4">
    <location>
        <begin position="180"/>
        <end position="195"/>
    </location>
</feature>
<accession>A0ABQ5CSX7</accession>
<protein>
    <submittedName>
        <fullName evidence="5">Ribonuclease H-like domain-containing protein</fullName>
    </submittedName>
</protein>